<dbReference type="RefSeq" id="WP_111939899.1">
    <property type="nucleotide sequence ID" value="NZ_QLUZ01000007.1"/>
</dbReference>
<evidence type="ECO:0000313" key="2">
    <source>
        <dbReference type="EMBL" id="RAQ10243.1"/>
    </source>
</evidence>
<reference evidence="2 3" key="1">
    <citation type="submission" date="2018-06" db="EMBL/GenBank/DDBJ databases">
        <title>Towards the identification of Burkholderia cepacia strain which caused fatal septicemia.</title>
        <authorList>
            <person name="Bui L.A.T."/>
            <person name="Zakharova I.B."/>
            <person name="Shpak I.M."/>
            <person name="Teteryatnikova N."/>
            <person name="Ustinov D.V."/>
            <person name="Kuzyutina Y.A."/>
            <person name="Nguyen H.N."/>
            <person name="Antonov A.S."/>
            <person name="Avdyusheva E.F."/>
            <person name="Victorov D.V."/>
        </authorList>
    </citation>
    <scope>NUCLEOTIDE SEQUENCE [LARGE SCALE GENOMIC DNA]</scope>
    <source>
        <strain evidence="2 3">PT02</strain>
    </source>
</reference>
<organism evidence="2 3">
    <name type="scientific">Burkholderia cepacia</name>
    <name type="common">Pseudomonas cepacia</name>
    <dbReference type="NCBI Taxonomy" id="292"/>
    <lineage>
        <taxon>Bacteria</taxon>
        <taxon>Pseudomonadati</taxon>
        <taxon>Pseudomonadota</taxon>
        <taxon>Betaproteobacteria</taxon>
        <taxon>Burkholderiales</taxon>
        <taxon>Burkholderiaceae</taxon>
        <taxon>Burkholderia</taxon>
        <taxon>Burkholderia cepacia complex</taxon>
    </lineage>
</organism>
<dbReference type="Proteomes" id="UP000248899">
    <property type="component" value="Unassembled WGS sequence"/>
</dbReference>
<accession>A0AAQ0JKC2</accession>
<name>A0AAQ0JKC2_BURCE</name>
<evidence type="ECO:0000256" key="1">
    <source>
        <dbReference type="SAM" id="MobiDB-lite"/>
    </source>
</evidence>
<comment type="caution">
    <text evidence="2">The sequence shown here is derived from an EMBL/GenBank/DDBJ whole genome shotgun (WGS) entry which is preliminary data.</text>
</comment>
<protein>
    <recommendedName>
        <fullName evidence="4">Phage major capsid protein</fullName>
    </recommendedName>
</protein>
<dbReference type="AlphaFoldDB" id="A0AAQ0JKC2"/>
<dbReference type="EMBL" id="QLUZ01000007">
    <property type="protein sequence ID" value="RAQ10243.1"/>
    <property type="molecule type" value="Genomic_DNA"/>
</dbReference>
<evidence type="ECO:0000313" key="3">
    <source>
        <dbReference type="Proteomes" id="UP000248899"/>
    </source>
</evidence>
<evidence type="ECO:0008006" key="4">
    <source>
        <dbReference type="Google" id="ProtNLM"/>
    </source>
</evidence>
<feature type="region of interest" description="Disordered" evidence="1">
    <location>
        <begin position="1"/>
        <end position="22"/>
    </location>
</feature>
<gene>
    <name evidence="2" type="ORF">DPR02_15555</name>
</gene>
<sequence length="330" mass="34472">MIENEQRTLAGTRGHVDGRAVRTNPLHGAFGDAGRAMPPVYQQGSGTDAKFIRMPGEAATMVRLNLADFISNTIQDDNVYTTNTKQAGETHVVDPVAEISARSVAVQAGVRLVLAHPRNEAMVVAGDKLSGLAGFYRDTALVRRTLPANFADVADGAAAASQALPFKDKEYGWPDAPSAAFSTTVTRAMDKAVGGGETLWSCMLDAILGGLAQYVDRVFFAALAAAAPSAFSFNKVAAQFLQESDIRAVTNGTGAGYRGDGVFSVSGVPAMLSAQAGAAYIFAPATCVAALWHDVDIKINRLNTQGDAQVTCFASAQGIVPDANVAWTAA</sequence>
<proteinExistence type="predicted"/>